<reference evidence="9 10" key="1">
    <citation type="submission" date="2019-09" db="EMBL/GenBank/DDBJ databases">
        <title>Goodfellowia gen. nov., a new genus of the Pseudonocardineae related to Actinoalloteichus, containing Goodfellowia coeruleoviolacea gen. nov., comb. nov. gen. nov., comb. nov.</title>
        <authorList>
            <person name="Labeda D."/>
        </authorList>
    </citation>
    <scope>NUCLEOTIDE SEQUENCE [LARGE SCALE GENOMIC DNA]</scope>
    <source>
        <strain evidence="9 10">AN110305</strain>
    </source>
</reference>
<comment type="subcellular location">
    <subcellularLocation>
        <location evidence="1">Cell membrane</location>
        <topology evidence="1">Multi-pass membrane protein</topology>
    </subcellularLocation>
</comment>
<feature type="transmembrane region" description="Helical" evidence="7">
    <location>
        <begin position="284"/>
        <end position="306"/>
    </location>
</feature>
<feature type="transmembrane region" description="Helical" evidence="7">
    <location>
        <begin position="99"/>
        <end position="116"/>
    </location>
</feature>
<dbReference type="Gene3D" id="1.20.1250.20">
    <property type="entry name" value="MFS general substrate transporter like domains"/>
    <property type="match status" value="1"/>
</dbReference>
<keyword evidence="4 7" id="KW-1133">Transmembrane helix</keyword>
<proteinExistence type="predicted"/>
<organism evidence="9 10">
    <name type="scientific">Solihabitans fulvus</name>
    <dbReference type="NCBI Taxonomy" id="1892852"/>
    <lineage>
        <taxon>Bacteria</taxon>
        <taxon>Bacillati</taxon>
        <taxon>Actinomycetota</taxon>
        <taxon>Actinomycetes</taxon>
        <taxon>Pseudonocardiales</taxon>
        <taxon>Pseudonocardiaceae</taxon>
        <taxon>Solihabitans</taxon>
    </lineage>
</organism>
<dbReference type="InterPro" id="IPR020846">
    <property type="entry name" value="MFS_dom"/>
</dbReference>
<accession>A0A5B2XVM4</accession>
<feature type="transmembrane region" description="Helical" evidence="7">
    <location>
        <begin position="420"/>
        <end position="440"/>
    </location>
</feature>
<dbReference type="GO" id="GO:0005886">
    <property type="term" value="C:plasma membrane"/>
    <property type="evidence" value="ECO:0007669"/>
    <property type="project" value="UniProtKB-SubCell"/>
</dbReference>
<feature type="transmembrane region" description="Helical" evidence="7">
    <location>
        <begin position="384"/>
        <end position="408"/>
    </location>
</feature>
<dbReference type="PANTHER" id="PTHR42718">
    <property type="entry name" value="MAJOR FACILITATOR SUPERFAMILY MULTIDRUG TRANSPORTER MFSC"/>
    <property type="match status" value="1"/>
</dbReference>
<feature type="transmembrane region" description="Helical" evidence="7">
    <location>
        <begin position="229"/>
        <end position="248"/>
    </location>
</feature>
<keyword evidence="5 7" id="KW-0472">Membrane</keyword>
<evidence type="ECO:0000256" key="1">
    <source>
        <dbReference type="ARBA" id="ARBA00004651"/>
    </source>
</evidence>
<feature type="transmembrane region" description="Helical" evidence="7">
    <location>
        <begin position="446"/>
        <end position="470"/>
    </location>
</feature>
<keyword evidence="2" id="KW-0813">Transport</keyword>
<keyword evidence="3 7" id="KW-0812">Transmembrane</keyword>
<dbReference type="OrthoDB" id="3453194at2"/>
<evidence type="ECO:0000256" key="3">
    <source>
        <dbReference type="ARBA" id="ARBA00022692"/>
    </source>
</evidence>
<feature type="transmembrane region" description="Helical" evidence="7">
    <location>
        <begin position="170"/>
        <end position="193"/>
    </location>
</feature>
<evidence type="ECO:0000313" key="10">
    <source>
        <dbReference type="Proteomes" id="UP000323454"/>
    </source>
</evidence>
<feature type="transmembrane region" description="Helical" evidence="7">
    <location>
        <begin position="356"/>
        <end position="378"/>
    </location>
</feature>
<dbReference type="InterPro" id="IPR036259">
    <property type="entry name" value="MFS_trans_sf"/>
</dbReference>
<dbReference type="GO" id="GO:0022857">
    <property type="term" value="F:transmembrane transporter activity"/>
    <property type="evidence" value="ECO:0007669"/>
    <property type="project" value="InterPro"/>
</dbReference>
<evidence type="ECO:0000256" key="5">
    <source>
        <dbReference type="ARBA" id="ARBA00023136"/>
    </source>
</evidence>
<evidence type="ECO:0000259" key="8">
    <source>
        <dbReference type="PROSITE" id="PS50850"/>
    </source>
</evidence>
<feature type="transmembrane region" description="Helical" evidence="7">
    <location>
        <begin position="254"/>
        <end position="272"/>
    </location>
</feature>
<dbReference type="Pfam" id="PF07690">
    <property type="entry name" value="MFS_1"/>
    <property type="match status" value="1"/>
</dbReference>
<comment type="caution">
    <text evidence="9">The sequence shown here is derived from an EMBL/GenBank/DDBJ whole genome shotgun (WGS) entry which is preliminary data.</text>
</comment>
<dbReference type="PANTHER" id="PTHR42718:SF9">
    <property type="entry name" value="MAJOR FACILITATOR SUPERFAMILY MULTIDRUG TRANSPORTER MFSC"/>
    <property type="match status" value="1"/>
</dbReference>
<dbReference type="PROSITE" id="PS50850">
    <property type="entry name" value="MFS"/>
    <property type="match status" value="1"/>
</dbReference>
<evidence type="ECO:0000256" key="6">
    <source>
        <dbReference type="SAM" id="MobiDB-lite"/>
    </source>
</evidence>
<evidence type="ECO:0000256" key="7">
    <source>
        <dbReference type="SAM" id="Phobius"/>
    </source>
</evidence>
<evidence type="ECO:0000256" key="2">
    <source>
        <dbReference type="ARBA" id="ARBA00022448"/>
    </source>
</evidence>
<gene>
    <name evidence="9" type="ORF">F0L68_00445</name>
</gene>
<feature type="transmembrane region" description="Helical" evidence="7">
    <location>
        <begin position="136"/>
        <end position="158"/>
    </location>
</feature>
<protein>
    <submittedName>
        <fullName evidence="9">MFS transporter</fullName>
    </submittedName>
</protein>
<evidence type="ECO:0000313" key="9">
    <source>
        <dbReference type="EMBL" id="KAA2267040.1"/>
    </source>
</evidence>
<feature type="domain" description="Major facilitator superfamily (MFS) profile" evidence="8">
    <location>
        <begin position="101"/>
        <end position="536"/>
    </location>
</feature>
<dbReference type="SUPFAM" id="SSF103473">
    <property type="entry name" value="MFS general substrate transporter"/>
    <property type="match status" value="2"/>
</dbReference>
<feature type="compositionally biased region" description="Basic and acidic residues" evidence="6">
    <location>
        <begin position="1"/>
        <end position="25"/>
    </location>
</feature>
<dbReference type="InterPro" id="IPR011701">
    <property type="entry name" value="MFS"/>
</dbReference>
<dbReference type="CDD" id="cd17321">
    <property type="entry name" value="MFS_MMR_MDR_like"/>
    <property type="match status" value="1"/>
</dbReference>
<feature type="transmembrane region" description="Helical" evidence="7">
    <location>
        <begin position="312"/>
        <end position="335"/>
    </location>
</feature>
<dbReference type="EMBL" id="VUOB01000001">
    <property type="protein sequence ID" value="KAA2267040.1"/>
    <property type="molecule type" value="Genomic_DNA"/>
</dbReference>
<sequence length="536" mass="55042">MVRGQREQHARPGRIAEQRGDRRDVGVAAGPGTSRAAVTKARHYLTVTRHGSRFVELFSRDYRSVTDTSSNHEATGDVLSSDAALGAESARTGDAAKRGWGLAGVCTGFALVILDANVLNVAVPTLRDQLAASTSALLWIVDAYTLAFAALLLSTGLLGDRWGARLGFQAGLVVFGVASVGCGLAPTVGWLIAARVLQGVGAALLAPTSLALIHAVYPAGRIRVRALGMWAAISGLAFAAGPVVGGGLVQTVGWRGIFLVNVPVCAFALLLVATRLRPVPARPVALDLVGQALAVGTLTAVTAGLIEASRIGWGAPFVVGAFGATALGLALFVLWERSRAEPLIPTAVLTSPPLRAGLLAGAAFNFSMYGSLFVYTLTLQHIRGYAPLLTGLAFLPLTIMHTPVATRLAGPWTANRGPKWPLLTGQLCTLVGSAGFVVAGTLAYPVLAAALLVFGVGSGLITTSMTTLVLAHTPQDSVGVSSGLLNASRQLGGVLGIALLGSLTANHLPDRIPVAEVVATLAIAASVAVTARSLRA</sequence>
<keyword evidence="10" id="KW-1185">Reference proteome</keyword>
<feature type="transmembrane region" description="Helical" evidence="7">
    <location>
        <begin position="514"/>
        <end position="534"/>
    </location>
</feature>
<dbReference type="Gene3D" id="1.20.1720.10">
    <property type="entry name" value="Multidrug resistance protein D"/>
    <property type="match status" value="1"/>
</dbReference>
<dbReference type="AlphaFoldDB" id="A0A5B2XVM4"/>
<feature type="region of interest" description="Disordered" evidence="6">
    <location>
        <begin position="1"/>
        <end position="33"/>
    </location>
</feature>
<reference evidence="9 10" key="2">
    <citation type="submission" date="2019-09" db="EMBL/GenBank/DDBJ databases">
        <authorList>
            <person name="Jin C."/>
        </authorList>
    </citation>
    <scope>NUCLEOTIDE SEQUENCE [LARGE SCALE GENOMIC DNA]</scope>
    <source>
        <strain evidence="9 10">AN110305</strain>
    </source>
</reference>
<dbReference type="Proteomes" id="UP000323454">
    <property type="component" value="Unassembled WGS sequence"/>
</dbReference>
<evidence type="ECO:0000256" key="4">
    <source>
        <dbReference type="ARBA" id="ARBA00022989"/>
    </source>
</evidence>
<name>A0A5B2XVM4_9PSEU</name>